<dbReference type="GO" id="GO:0080156">
    <property type="term" value="P:mitochondrial mRNA modification"/>
    <property type="evidence" value="ECO:0007669"/>
    <property type="project" value="TreeGrafter"/>
</dbReference>
<gene>
    <name evidence="4" type="ORF">COLO4_00312</name>
</gene>
<dbReference type="GO" id="GO:0006397">
    <property type="term" value="P:mRNA processing"/>
    <property type="evidence" value="ECO:0007669"/>
    <property type="project" value="UniProtKB-KW"/>
</dbReference>
<keyword evidence="2" id="KW-0809">Transit peptide</keyword>
<dbReference type="InterPro" id="IPR054059">
    <property type="entry name" value="MORF/ORRM1/DAG-like_MORF"/>
</dbReference>
<dbReference type="GO" id="GO:0016554">
    <property type="term" value="P:cytidine to uridine editing"/>
    <property type="evidence" value="ECO:0007669"/>
    <property type="project" value="InterPro"/>
</dbReference>
<dbReference type="Gene3D" id="3.30.70.80">
    <property type="entry name" value="Peptidase S8 propeptide/proteinase inhibitor I9"/>
    <property type="match status" value="1"/>
</dbReference>
<dbReference type="InterPro" id="IPR037045">
    <property type="entry name" value="S8pro/Inhibitor_I9_sf"/>
</dbReference>
<keyword evidence="5" id="KW-1185">Reference proteome</keyword>
<keyword evidence="1" id="KW-0507">mRNA processing</keyword>
<feature type="domain" description="MORF/ORRM1/DAG-like MORF" evidence="3">
    <location>
        <begin position="1"/>
        <end position="88"/>
    </location>
</feature>
<sequence length="139" mass="15657">MVLMARPPQGVNSKPQIIDYYVSTLQRVLGSEKDAQMCIYDVSSDTHFGFCCHIDEQASYELARLPEVLSVKPDPDYISNKKDYASSNMFNSGVGSLRLFPSGNTKHWLVRMEKPGVEVVTKAQMVDYYTQILTKVLGK</sequence>
<reference evidence="5" key="1">
    <citation type="submission" date="2013-09" db="EMBL/GenBank/DDBJ databases">
        <title>Corchorus olitorius genome sequencing.</title>
        <authorList>
            <person name="Alam M."/>
            <person name="Haque M.S."/>
            <person name="Islam M.S."/>
            <person name="Emdad E.M."/>
            <person name="Islam M.M."/>
            <person name="Ahmed B."/>
            <person name="Halim A."/>
            <person name="Hossen Q.M.M."/>
            <person name="Hossain M.Z."/>
            <person name="Ahmed R."/>
            <person name="Khan M.M."/>
            <person name="Islam R."/>
            <person name="Rashid M.M."/>
            <person name="Khan S.A."/>
            <person name="Rahman M.S."/>
            <person name="Alam M."/>
            <person name="Yahiya A.S."/>
            <person name="Khan M.S."/>
            <person name="Azam M.S."/>
            <person name="Haque T."/>
            <person name="Lashkar M.Z.H."/>
            <person name="Akhand A.I."/>
            <person name="Morshed G."/>
            <person name="Roy S."/>
            <person name="Uddin K.S."/>
            <person name="Rabeya T."/>
            <person name="Hossain A.S."/>
            <person name="Chowdhury A."/>
            <person name="Snigdha A.R."/>
            <person name="Mortoza M.S."/>
            <person name="Matin S.A."/>
            <person name="Hoque S.M.E."/>
            <person name="Islam M.K."/>
            <person name="Roy D.K."/>
            <person name="Haider R."/>
            <person name="Moosa M.M."/>
            <person name="Elias S.M."/>
            <person name="Hasan A.M."/>
            <person name="Jahan S."/>
            <person name="Shafiuddin M."/>
            <person name="Mahmood N."/>
            <person name="Shommy N.S."/>
        </authorList>
    </citation>
    <scope>NUCLEOTIDE SEQUENCE [LARGE SCALE GENOMIC DNA]</scope>
    <source>
        <strain evidence="5">cv. O-4</strain>
    </source>
</reference>
<dbReference type="Proteomes" id="UP000187203">
    <property type="component" value="Unassembled WGS sequence"/>
</dbReference>
<comment type="caution">
    <text evidence="4">The sequence shown here is derived from an EMBL/GenBank/DDBJ whole genome shotgun (WGS) entry which is preliminary data.</text>
</comment>
<evidence type="ECO:0000313" key="5">
    <source>
        <dbReference type="Proteomes" id="UP000187203"/>
    </source>
</evidence>
<dbReference type="AlphaFoldDB" id="A0A1R3L419"/>
<name>A0A1R3L419_9ROSI</name>
<dbReference type="PANTHER" id="PTHR31346">
    <property type="entry name" value="MULTIPLE ORGANELLAR RNA EDITING FACTOR 2, CHLOROPLASTIC-RELATED-RELATED"/>
    <property type="match status" value="1"/>
</dbReference>
<dbReference type="InterPro" id="IPR039206">
    <property type="entry name" value="MORF/ORRM1/DAG-like"/>
</dbReference>
<evidence type="ECO:0000256" key="1">
    <source>
        <dbReference type="ARBA" id="ARBA00022664"/>
    </source>
</evidence>
<protein>
    <recommendedName>
        <fullName evidence="3">MORF/ORRM1/DAG-like MORF domain-containing protein</fullName>
    </recommendedName>
</protein>
<accession>A0A1R3L419</accession>
<evidence type="ECO:0000259" key="3">
    <source>
        <dbReference type="Pfam" id="PF21864"/>
    </source>
</evidence>
<organism evidence="4 5">
    <name type="scientific">Corchorus olitorius</name>
    <dbReference type="NCBI Taxonomy" id="93759"/>
    <lineage>
        <taxon>Eukaryota</taxon>
        <taxon>Viridiplantae</taxon>
        <taxon>Streptophyta</taxon>
        <taxon>Embryophyta</taxon>
        <taxon>Tracheophyta</taxon>
        <taxon>Spermatophyta</taxon>
        <taxon>Magnoliopsida</taxon>
        <taxon>eudicotyledons</taxon>
        <taxon>Gunneridae</taxon>
        <taxon>Pentapetalae</taxon>
        <taxon>rosids</taxon>
        <taxon>malvids</taxon>
        <taxon>Malvales</taxon>
        <taxon>Malvaceae</taxon>
        <taxon>Grewioideae</taxon>
        <taxon>Apeibeae</taxon>
        <taxon>Corchorus</taxon>
    </lineage>
</organism>
<dbReference type="GO" id="GO:0005739">
    <property type="term" value="C:mitochondrion"/>
    <property type="evidence" value="ECO:0007669"/>
    <property type="project" value="TreeGrafter"/>
</dbReference>
<proteinExistence type="predicted"/>
<dbReference type="STRING" id="93759.A0A1R3L419"/>
<dbReference type="Pfam" id="PF21864">
    <property type="entry name" value="MORF_dom"/>
    <property type="match status" value="2"/>
</dbReference>
<evidence type="ECO:0000256" key="2">
    <source>
        <dbReference type="ARBA" id="ARBA00022946"/>
    </source>
</evidence>
<dbReference type="OrthoDB" id="4207594at2759"/>
<feature type="domain" description="MORF/ORRM1/DAG-like MORF" evidence="3">
    <location>
        <begin position="106"/>
        <end position="138"/>
    </location>
</feature>
<evidence type="ECO:0000313" key="4">
    <source>
        <dbReference type="EMBL" id="OMP14092.1"/>
    </source>
</evidence>
<dbReference type="PANTHER" id="PTHR31346:SF11">
    <property type="entry name" value="ORGANELLE RRM DOMAIN-CONTAINING PROTEIN 1, CHLOROPLASTIC"/>
    <property type="match status" value="1"/>
</dbReference>
<dbReference type="EMBL" id="AWUE01002078">
    <property type="protein sequence ID" value="OMP14092.1"/>
    <property type="molecule type" value="Genomic_DNA"/>
</dbReference>